<dbReference type="Proteomes" id="UP000029879">
    <property type="component" value="Unassembled WGS sequence"/>
</dbReference>
<accession>A0AB34PAU9</accession>
<comment type="caution">
    <text evidence="1">The sequence shown here is derived from an EMBL/GenBank/DDBJ whole genome shotgun (WGS) entry which is preliminary data.</text>
</comment>
<evidence type="ECO:0000313" key="1">
    <source>
        <dbReference type="EMBL" id="KGK58745.1"/>
    </source>
</evidence>
<dbReference type="EMBL" id="JRQI01000017">
    <property type="protein sequence ID" value="KGK58745.1"/>
    <property type="molecule type" value="Genomic_DNA"/>
</dbReference>
<reference evidence="1 2" key="1">
    <citation type="submission" date="2014-10" db="EMBL/GenBank/DDBJ databases">
        <title>Genome sequence of a Xanthomonas strain that is pathogenic on beans.</title>
        <authorList>
            <person name="Aritua V."/>
            <person name="Sapp M."/>
            <person name="Harrison J."/>
            <person name="Smith J."/>
            <person name="Studholme D."/>
        </authorList>
    </citation>
    <scope>NUCLEOTIDE SEQUENCE [LARGE SCALE GENOMIC DNA]</scope>
    <source>
        <strain evidence="1 2">Nyagatare</strain>
    </source>
</reference>
<organism evidence="1 2">
    <name type="scientific">Xanthomonas cannabis pv. phaseoli</name>
    <dbReference type="NCBI Taxonomy" id="1885902"/>
    <lineage>
        <taxon>Bacteria</taxon>
        <taxon>Pseudomonadati</taxon>
        <taxon>Pseudomonadota</taxon>
        <taxon>Gammaproteobacteria</taxon>
        <taxon>Lysobacterales</taxon>
        <taxon>Lysobacteraceae</taxon>
        <taxon>Xanthomonas</taxon>
    </lineage>
</organism>
<sequence length="92" mass="10496">MRRVVIAIECFDRWDAPWTFCGAVRADPTLGADDRALFEQVWSTACNARHWTTARCLDTGVAMAERALAQQFAWLSPLARRHLAQAAAYEWR</sequence>
<proteinExistence type="predicted"/>
<protein>
    <submittedName>
        <fullName evidence="1">Uncharacterized protein</fullName>
    </submittedName>
</protein>
<name>A0AB34PAU9_9XANT</name>
<gene>
    <name evidence="1" type="ORF">NC00_05775</name>
</gene>
<evidence type="ECO:0000313" key="2">
    <source>
        <dbReference type="Proteomes" id="UP000029879"/>
    </source>
</evidence>
<dbReference type="AlphaFoldDB" id="A0AB34PAU9"/>